<name>A0A9P5GSK2_9HYPO</name>
<reference evidence="2" key="1">
    <citation type="submission" date="2020-03" db="EMBL/GenBank/DDBJ databases">
        <title>Draft Genome Sequence of Cylindrodendrum hubeiense.</title>
        <authorList>
            <person name="Buettner E."/>
            <person name="Kellner H."/>
        </authorList>
    </citation>
    <scope>NUCLEOTIDE SEQUENCE</scope>
    <source>
        <strain evidence="2">IHI 201604</strain>
    </source>
</reference>
<protein>
    <submittedName>
        <fullName evidence="2">Uncharacterized protein</fullName>
    </submittedName>
</protein>
<gene>
    <name evidence="2" type="ORF">G7Z17_g13262</name>
</gene>
<feature type="transmembrane region" description="Helical" evidence="1">
    <location>
        <begin position="356"/>
        <end position="376"/>
    </location>
</feature>
<feature type="transmembrane region" description="Helical" evidence="1">
    <location>
        <begin position="333"/>
        <end position="350"/>
    </location>
</feature>
<keyword evidence="1" id="KW-0812">Transmembrane</keyword>
<feature type="transmembrane region" description="Helical" evidence="1">
    <location>
        <begin position="146"/>
        <end position="165"/>
    </location>
</feature>
<organism evidence="2 3">
    <name type="scientific">Cylindrodendrum hubeiense</name>
    <dbReference type="NCBI Taxonomy" id="595255"/>
    <lineage>
        <taxon>Eukaryota</taxon>
        <taxon>Fungi</taxon>
        <taxon>Dikarya</taxon>
        <taxon>Ascomycota</taxon>
        <taxon>Pezizomycotina</taxon>
        <taxon>Sordariomycetes</taxon>
        <taxon>Hypocreomycetidae</taxon>
        <taxon>Hypocreales</taxon>
        <taxon>Nectriaceae</taxon>
        <taxon>Cylindrodendrum</taxon>
    </lineage>
</organism>
<dbReference type="EMBL" id="JAANBB010000733">
    <property type="protein sequence ID" value="KAF7535128.1"/>
    <property type="molecule type" value="Genomic_DNA"/>
</dbReference>
<accession>A0A9P5GSK2</accession>
<sequence>MEAYQSSTSGPLLFCGFIMSICGWWVLFPAFETGLRKINPTLYHRLNSEARAKKLLPMLMMSLRLVLGVLISFPSCSYAAVTTPWGVGQPLSRAGEICVASQSTVWVTELGMMRDYSIELFAHHIICLMVSTNVVLSPPIHQIKLLYILFASQLGDLGTGTIVVLKMTGIRPASSKLMYRVVLASTCMIVTSKVGNGLWSVGNALQSPYGVADWAWTFCILFWAIYSLYSAYRNLKWLQIIKGNPLRPYSIIYFNRVTVPMSHIFLGVAFGATLLSTLFIYGMNHTHAFTSSDLTKLPLLGLLGVVLGLTSSMGMRVLYPVKATQTDPWGRDLYLHYGMLIVAWWTYSASNSTPDIGRSTIMGALALNVPLFQTIAKVSYYYSVKDAATHFLPPDPEDEDEKPIPVAPAMARLEKTATKAHLGMARANLTIFLIAVGLLACNVLNLSEAGTLALGASLVSQLIRSPGMIYDSLSDSTVAPFLHAVLTSVGVVIELSILVYEISARQLRADDASSLAITLDYALIGATILAGFASELLFAGKEKASRPASKTATPDDRPKKTKILSPMVFSILCVFILQSIMAREVIRYSGPQVLQDPGVGFKNFRDILTSPKVWAVVTAAGSMPVLLLKVMDFKAGRSQEEVAEFEPQGLKTL</sequence>
<feature type="transmembrane region" description="Helical" evidence="1">
    <location>
        <begin position="429"/>
        <end position="458"/>
    </location>
</feature>
<dbReference type="AlphaFoldDB" id="A0A9P5GSK2"/>
<evidence type="ECO:0000313" key="2">
    <source>
        <dbReference type="EMBL" id="KAF7535128.1"/>
    </source>
</evidence>
<feature type="transmembrane region" description="Helical" evidence="1">
    <location>
        <begin position="300"/>
        <end position="321"/>
    </location>
</feature>
<feature type="transmembrane region" description="Helical" evidence="1">
    <location>
        <begin position="214"/>
        <end position="232"/>
    </location>
</feature>
<keyword evidence="3" id="KW-1185">Reference proteome</keyword>
<evidence type="ECO:0000256" key="1">
    <source>
        <dbReference type="SAM" id="Phobius"/>
    </source>
</evidence>
<dbReference type="Proteomes" id="UP000722485">
    <property type="component" value="Unassembled WGS sequence"/>
</dbReference>
<feature type="transmembrane region" description="Helical" evidence="1">
    <location>
        <begin position="563"/>
        <end position="582"/>
    </location>
</feature>
<evidence type="ECO:0000313" key="3">
    <source>
        <dbReference type="Proteomes" id="UP000722485"/>
    </source>
</evidence>
<feature type="transmembrane region" description="Helical" evidence="1">
    <location>
        <begin position="478"/>
        <end position="500"/>
    </location>
</feature>
<comment type="caution">
    <text evidence="2">The sequence shown here is derived from an EMBL/GenBank/DDBJ whole genome shotgun (WGS) entry which is preliminary data.</text>
</comment>
<feature type="transmembrane region" description="Helical" evidence="1">
    <location>
        <begin position="177"/>
        <end position="194"/>
    </location>
</feature>
<keyword evidence="1" id="KW-1133">Transmembrane helix</keyword>
<feature type="transmembrane region" description="Helical" evidence="1">
    <location>
        <begin position="12"/>
        <end position="31"/>
    </location>
</feature>
<feature type="transmembrane region" description="Helical" evidence="1">
    <location>
        <begin position="512"/>
        <end position="533"/>
    </location>
</feature>
<feature type="transmembrane region" description="Helical" evidence="1">
    <location>
        <begin position="253"/>
        <end position="280"/>
    </location>
</feature>
<proteinExistence type="predicted"/>
<keyword evidence="1" id="KW-0472">Membrane</keyword>
<dbReference type="OrthoDB" id="5134073at2759"/>